<keyword evidence="5 9" id="KW-0812">Transmembrane</keyword>
<evidence type="ECO:0000256" key="2">
    <source>
        <dbReference type="ARBA" id="ARBA00004651"/>
    </source>
</evidence>
<protein>
    <submittedName>
        <fullName evidence="10">LPS export ABC transporter permease LptG</fullName>
    </submittedName>
</protein>
<keyword evidence="7 9" id="KW-0472">Membrane</keyword>
<evidence type="ECO:0000256" key="9">
    <source>
        <dbReference type="SAM" id="Phobius"/>
    </source>
</evidence>
<evidence type="ECO:0000256" key="5">
    <source>
        <dbReference type="ARBA" id="ARBA00022692"/>
    </source>
</evidence>
<evidence type="ECO:0000313" key="10">
    <source>
        <dbReference type="EMBL" id="PLW66988.1"/>
    </source>
</evidence>
<dbReference type="AlphaFoldDB" id="A0A2N5WXN8"/>
<dbReference type="NCBIfam" id="TIGR04408">
    <property type="entry name" value="LptG_lptG"/>
    <property type="match status" value="1"/>
</dbReference>
<comment type="subunit">
    <text evidence="8">Component of the lipopolysaccharide transport and assembly complex. The LptBFG transporter is composed of two ATP-binding proteins (LptB) and two transmembrane proteins (LptF and LptG).</text>
</comment>
<dbReference type="Proteomes" id="UP000235005">
    <property type="component" value="Unassembled WGS sequence"/>
</dbReference>
<comment type="subcellular location">
    <subcellularLocation>
        <location evidence="2">Cell membrane</location>
        <topology evidence="2">Multi-pass membrane protein</topology>
    </subcellularLocation>
</comment>
<evidence type="ECO:0000256" key="8">
    <source>
        <dbReference type="ARBA" id="ARBA00026081"/>
    </source>
</evidence>
<reference evidence="10 11" key="1">
    <citation type="submission" date="2018-01" db="EMBL/GenBank/DDBJ databases">
        <title>The draft genome sequence of Halioglobus lutimaris HF004.</title>
        <authorList>
            <person name="Du Z.-J."/>
            <person name="Shi M.-J."/>
        </authorList>
    </citation>
    <scope>NUCLEOTIDE SEQUENCE [LARGE SCALE GENOMIC DNA]</scope>
    <source>
        <strain evidence="10 11">HF004</strain>
    </source>
</reference>
<sequence>MRRLDRYVGWTVFSSIALVLVVIVGLDAIAAFIDESDDISETYSFLQVSLYIGLTLPGRFYEYIPFAALIGCMLGLGQLATTSELVVMRASGVSIGRLVWVAMKPALLIAIMGFLLGEFVAPKTDQWAETRRALAQNPGESFAGRHGIWNREGNTFLHFNALEETGVVHGITLLQFDDKLRMDSSLRARLATYKGDYWTMEDVVQTRFSSWQTTRKIYPTLRWDTGITPELLTLVVVEPDQLPLSELYRYSRYLQLQGLDSEDYQLALWRKLLQPAAIGGLVLVAISFIFGPLREGTLGFRIFAGVIVGIVFRTSQDLLGPASLVFGFPPVYAALAPVLICFLFGMLLLTRAR</sequence>
<dbReference type="EMBL" id="PKUS01000040">
    <property type="protein sequence ID" value="PLW66988.1"/>
    <property type="molecule type" value="Genomic_DNA"/>
</dbReference>
<dbReference type="OrthoDB" id="9776227at2"/>
<comment type="caution">
    <text evidence="10">The sequence shown here is derived from an EMBL/GenBank/DDBJ whole genome shotgun (WGS) entry which is preliminary data.</text>
</comment>
<comment type="function">
    <text evidence="1">Part of the ABC transporter complex LptBFG involved in the translocation of lipopolysaccharide (LPS) from the inner membrane to the outer membrane.</text>
</comment>
<dbReference type="InterPro" id="IPR030923">
    <property type="entry name" value="LptG"/>
</dbReference>
<keyword evidence="4" id="KW-1003">Cell membrane</keyword>
<feature type="transmembrane region" description="Helical" evidence="9">
    <location>
        <begin position="298"/>
        <end position="315"/>
    </location>
</feature>
<dbReference type="Pfam" id="PF03739">
    <property type="entry name" value="LptF_LptG"/>
    <property type="match status" value="1"/>
</dbReference>
<evidence type="ECO:0000313" key="11">
    <source>
        <dbReference type="Proteomes" id="UP000235005"/>
    </source>
</evidence>
<feature type="transmembrane region" description="Helical" evidence="9">
    <location>
        <begin position="63"/>
        <end position="86"/>
    </location>
</feature>
<name>A0A2N5WXN8_9GAMM</name>
<organism evidence="10 11">
    <name type="scientific">Pseudohalioglobus lutimaris</name>
    <dbReference type="NCBI Taxonomy" id="1737061"/>
    <lineage>
        <taxon>Bacteria</taxon>
        <taxon>Pseudomonadati</taxon>
        <taxon>Pseudomonadota</taxon>
        <taxon>Gammaproteobacteria</taxon>
        <taxon>Cellvibrionales</taxon>
        <taxon>Halieaceae</taxon>
        <taxon>Pseudohalioglobus</taxon>
    </lineage>
</organism>
<accession>A0A2N5WXN8</accession>
<evidence type="ECO:0000256" key="1">
    <source>
        <dbReference type="ARBA" id="ARBA00002265"/>
    </source>
</evidence>
<dbReference type="GO" id="GO:0055085">
    <property type="term" value="P:transmembrane transport"/>
    <property type="evidence" value="ECO:0007669"/>
    <property type="project" value="InterPro"/>
</dbReference>
<dbReference type="GO" id="GO:0015920">
    <property type="term" value="P:lipopolysaccharide transport"/>
    <property type="evidence" value="ECO:0007669"/>
    <property type="project" value="TreeGrafter"/>
</dbReference>
<dbReference type="InterPro" id="IPR005495">
    <property type="entry name" value="LptG/LptF_permease"/>
</dbReference>
<keyword evidence="11" id="KW-1185">Reference proteome</keyword>
<gene>
    <name evidence="10" type="primary">lptG</name>
    <name evidence="10" type="ORF">C0039_18965</name>
</gene>
<evidence type="ECO:0000256" key="6">
    <source>
        <dbReference type="ARBA" id="ARBA00022989"/>
    </source>
</evidence>
<evidence type="ECO:0000256" key="3">
    <source>
        <dbReference type="ARBA" id="ARBA00007725"/>
    </source>
</evidence>
<comment type="similarity">
    <text evidence="3">Belongs to the LptF/LptG family.</text>
</comment>
<evidence type="ECO:0000256" key="4">
    <source>
        <dbReference type="ARBA" id="ARBA00022475"/>
    </source>
</evidence>
<keyword evidence="6 9" id="KW-1133">Transmembrane helix</keyword>
<feature type="transmembrane region" description="Helical" evidence="9">
    <location>
        <begin position="272"/>
        <end position="291"/>
    </location>
</feature>
<dbReference type="PANTHER" id="PTHR33529:SF2">
    <property type="entry name" value="LIPOPOLYSACCHARIDE EXPORT SYSTEM PERMEASE PROTEIN LPTG"/>
    <property type="match status" value="1"/>
</dbReference>
<dbReference type="PANTHER" id="PTHR33529">
    <property type="entry name" value="SLR0882 PROTEIN-RELATED"/>
    <property type="match status" value="1"/>
</dbReference>
<dbReference type="GO" id="GO:0043190">
    <property type="term" value="C:ATP-binding cassette (ABC) transporter complex"/>
    <property type="evidence" value="ECO:0007669"/>
    <property type="project" value="InterPro"/>
</dbReference>
<proteinExistence type="inferred from homology"/>
<feature type="transmembrane region" description="Helical" evidence="9">
    <location>
        <begin position="7"/>
        <end position="33"/>
    </location>
</feature>
<evidence type="ECO:0000256" key="7">
    <source>
        <dbReference type="ARBA" id="ARBA00023136"/>
    </source>
</evidence>
<feature type="transmembrane region" description="Helical" evidence="9">
    <location>
        <begin position="98"/>
        <end position="117"/>
    </location>
</feature>
<feature type="transmembrane region" description="Helical" evidence="9">
    <location>
        <begin position="327"/>
        <end position="349"/>
    </location>
</feature>
<dbReference type="RefSeq" id="WP_076000696.1">
    <property type="nucleotide sequence ID" value="NZ_PKUS01000040.1"/>
</dbReference>